<evidence type="ECO:0000313" key="3">
    <source>
        <dbReference type="EMBL" id="QRV02243.1"/>
    </source>
</evidence>
<sequence length="379" mass="42682">MVIRICHVIGAMERAGAETFLMNLYRSIDRSKVQFDFLVHTDREAAYDAEILKLGGRIFRAPAITPTSLARLYPFYKKFFADHPEMIVVHGHIGSVAALYLRAAHKAGRYAIAHSHAQNYPLDFSQALFRILAFPTRFVADYYLGASFEAGLDRFGEKIVNSPRFKIIFNGVSVQLYAYSEEKRRKLRKELEISSDEQVLIHVARFDPVKNQTFLIDVFNEYYKLNPQSRLLMVGGGGSEGPTLRNKIENYQLTDVVKFLGIRSDVNDLLQAGDVFIMTSFSEGMPVAISEAQTAGLPCIVTTGFPEAANWSGEVRFVDLNAGIAAWVAAIKNAFQRSMDPHYMRSAGVERAQENGFDITTTARWFEDFYIVEASKRIG</sequence>
<accession>A0ABX7IK95</accession>
<reference evidence="3 4" key="1">
    <citation type="submission" date="2021-02" db="EMBL/GenBank/DDBJ databases">
        <title>Complete Genome Sequence of Arcanobacterium phocisimile strain DSM 26142T from a harbour seal.</title>
        <authorList>
            <person name="Borowiak M."/>
            <person name="Alssahen M."/>
            <person name="Malorny B."/>
            <person name="Laemmler C."/>
            <person name="Siebert U."/>
            <person name="Ploetz M."/>
            <person name="Abdulmawjood A."/>
        </authorList>
    </citation>
    <scope>NUCLEOTIDE SEQUENCE [LARGE SCALE GENOMIC DNA]</scope>
    <source>
        <strain evidence="3 4">DSM 26142</strain>
    </source>
</reference>
<evidence type="ECO:0000256" key="1">
    <source>
        <dbReference type="ARBA" id="ARBA00022679"/>
    </source>
</evidence>
<protein>
    <submittedName>
        <fullName evidence="3">Glycosyltransferase</fullName>
    </submittedName>
</protein>
<dbReference type="EMBL" id="CP070228">
    <property type="protein sequence ID" value="QRV02243.1"/>
    <property type="molecule type" value="Genomic_DNA"/>
</dbReference>
<dbReference type="PANTHER" id="PTHR45947:SF3">
    <property type="entry name" value="SULFOQUINOVOSYL TRANSFERASE SQD2"/>
    <property type="match status" value="1"/>
</dbReference>
<dbReference type="Proteomes" id="UP000602653">
    <property type="component" value="Chromosome"/>
</dbReference>
<gene>
    <name evidence="3" type="ORF">JTE88_00325</name>
</gene>
<dbReference type="SUPFAM" id="SSF53756">
    <property type="entry name" value="UDP-Glycosyltransferase/glycogen phosphorylase"/>
    <property type="match status" value="1"/>
</dbReference>
<dbReference type="InterPro" id="IPR001296">
    <property type="entry name" value="Glyco_trans_1"/>
</dbReference>
<name>A0ABX7IK95_9ACTO</name>
<organism evidence="3 4">
    <name type="scientific">Arcanobacterium phocisimile</name>
    <dbReference type="NCBI Taxonomy" id="1302235"/>
    <lineage>
        <taxon>Bacteria</taxon>
        <taxon>Bacillati</taxon>
        <taxon>Actinomycetota</taxon>
        <taxon>Actinomycetes</taxon>
        <taxon>Actinomycetales</taxon>
        <taxon>Actinomycetaceae</taxon>
        <taxon>Arcanobacterium</taxon>
    </lineage>
</organism>
<feature type="domain" description="Glycosyl transferase family 1" evidence="2">
    <location>
        <begin position="184"/>
        <end position="303"/>
    </location>
</feature>
<dbReference type="InterPro" id="IPR050194">
    <property type="entry name" value="Glycosyltransferase_grp1"/>
</dbReference>
<proteinExistence type="predicted"/>
<dbReference type="Pfam" id="PF00534">
    <property type="entry name" value="Glycos_transf_1"/>
    <property type="match status" value="1"/>
</dbReference>
<keyword evidence="4" id="KW-1185">Reference proteome</keyword>
<dbReference type="Gene3D" id="3.40.50.2000">
    <property type="entry name" value="Glycogen Phosphorylase B"/>
    <property type="match status" value="2"/>
</dbReference>
<dbReference type="PANTHER" id="PTHR45947">
    <property type="entry name" value="SULFOQUINOVOSYL TRANSFERASE SQD2"/>
    <property type="match status" value="1"/>
</dbReference>
<evidence type="ECO:0000259" key="2">
    <source>
        <dbReference type="Pfam" id="PF00534"/>
    </source>
</evidence>
<evidence type="ECO:0000313" key="4">
    <source>
        <dbReference type="Proteomes" id="UP000602653"/>
    </source>
</evidence>
<keyword evidence="1" id="KW-0808">Transferase</keyword>